<gene>
    <name evidence="1" type="ORF">QAD02_007189</name>
</gene>
<accession>A0ACC2N3B4</accession>
<evidence type="ECO:0000313" key="1">
    <source>
        <dbReference type="EMBL" id="KAJ8665527.1"/>
    </source>
</evidence>
<reference evidence="1" key="1">
    <citation type="submission" date="2023-04" db="EMBL/GenBank/DDBJ databases">
        <title>A chromosome-level genome assembly of the parasitoid wasp Eretmocerus hayati.</title>
        <authorList>
            <person name="Zhong Y."/>
            <person name="Liu S."/>
            <person name="Liu Y."/>
        </authorList>
    </citation>
    <scope>NUCLEOTIDE SEQUENCE</scope>
    <source>
        <strain evidence="1">ZJU_SS_LIU_2023</strain>
    </source>
</reference>
<organism evidence="1 2">
    <name type="scientific">Eretmocerus hayati</name>
    <dbReference type="NCBI Taxonomy" id="131215"/>
    <lineage>
        <taxon>Eukaryota</taxon>
        <taxon>Metazoa</taxon>
        <taxon>Ecdysozoa</taxon>
        <taxon>Arthropoda</taxon>
        <taxon>Hexapoda</taxon>
        <taxon>Insecta</taxon>
        <taxon>Pterygota</taxon>
        <taxon>Neoptera</taxon>
        <taxon>Endopterygota</taxon>
        <taxon>Hymenoptera</taxon>
        <taxon>Apocrita</taxon>
        <taxon>Proctotrupomorpha</taxon>
        <taxon>Chalcidoidea</taxon>
        <taxon>Aphelinidae</taxon>
        <taxon>Aphelininae</taxon>
        <taxon>Eretmocerus</taxon>
    </lineage>
</organism>
<keyword evidence="2" id="KW-1185">Reference proteome</keyword>
<name>A0ACC2N3B4_9HYME</name>
<protein>
    <submittedName>
        <fullName evidence="1">Uncharacterized protein</fullName>
    </submittedName>
</protein>
<proteinExistence type="predicted"/>
<comment type="caution">
    <text evidence="1">The sequence shown here is derived from an EMBL/GenBank/DDBJ whole genome shotgun (WGS) entry which is preliminary data.</text>
</comment>
<dbReference type="Proteomes" id="UP001239111">
    <property type="component" value="Chromosome 4"/>
</dbReference>
<evidence type="ECO:0000313" key="2">
    <source>
        <dbReference type="Proteomes" id="UP001239111"/>
    </source>
</evidence>
<dbReference type="EMBL" id="CM056744">
    <property type="protein sequence ID" value="KAJ8665527.1"/>
    <property type="molecule type" value="Genomic_DNA"/>
</dbReference>
<sequence length="102" mass="11017">MPADEVLLYAAMCVEGAFSAYLSCLPRAWAIHGQLPYDSADTASILLPVSYTVFQGILQKLVSDHRLGLQRASCATYSATLLMDASEGRRPLVFNLLPPVAS</sequence>